<reference evidence="2" key="1">
    <citation type="submission" date="2020-02" db="EMBL/GenBank/DDBJ databases">
        <authorList>
            <person name="Meier V. D."/>
        </authorList>
    </citation>
    <scope>NUCLEOTIDE SEQUENCE</scope>
    <source>
        <strain evidence="2">AVDCRST_MAG40</strain>
    </source>
</reference>
<sequence length="50" mass="5463">ARHFAPGVPFALHLRDGEVRAVTEGVERGAARRRSPARPPARPTFEDDVA</sequence>
<feature type="non-terminal residue" evidence="2">
    <location>
        <position position="1"/>
    </location>
</feature>
<dbReference type="AlphaFoldDB" id="A0A6J4LY14"/>
<protein>
    <submittedName>
        <fullName evidence="2">Uncharacterized protein</fullName>
    </submittedName>
</protein>
<evidence type="ECO:0000256" key="1">
    <source>
        <dbReference type="SAM" id="MobiDB-lite"/>
    </source>
</evidence>
<feature type="region of interest" description="Disordered" evidence="1">
    <location>
        <begin position="25"/>
        <end position="50"/>
    </location>
</feature>
<organism evidence="2">
    <name type="scientific">uncultured Gemmatimonadaceae bacterium</name>
    <dbReference type="NCBI Taxonomy" id="246130"/>
    <lineage>
        <taxon>Bacteria</taxon>
        <taxon>Pseudomonadati</taxon>
        <taxon>Gemmatimonadota</taxon>
        <taxon>Gemmatimonadia</taxon>
        <taxon>Gemmatimonadales</taxon>
        <taxon>Gemmatimonadaceae</taxon>
        <taxon>environmental samples</taxon>
    </lineage>
</organism>
<dbReference type="EMBL" id="CADCTX010000693">
    <property type="protein sequence ID" value="CAA9341225.1"/>
    <property type="molecule type" value="Genomic_DNA"/>
</dbReference>
<proteinExistence type="predicted"/>
<gene>
    <name evidence="2" type="ORF">AVDCRST_MAG40-2410</name>
</gene>
<evidence type="ECO:0000313" key="2">
    <source>
        <dbReference type="EMBL" id="CAA9341225.1"/>
    </source>
</evidence>
<accession>A0A6J4LY14</accession>
<name>A0A6J4LY14_9BACT</name>